<protein>
    <submittedName>
        <fullName evidence="9">S8 family serine peptidase</fullName>
    </submittedName>
</protein>
<evidence type="ECO:0000256" key="1">
    <source>
        <dbReference type="ARBA" id="ARBA00011073"/>
    </source>
</evidence>
<dbReference type="PRINTS" id="PR00723">
    <property type="entry name" value="SUBTILISIN"/>
</dbReference>
<dbReference type="EMBL" id="JBFAUK010000033">
    <property type="protein sequence ID" value="MEV5510497.1"/>
    <property type="molecule type" value="Genomic_DNA"/>
</dbReference>
<evidence type="ECO:0000256" key="7">
    <source>
        <dbReference type="SAM" id="Phobius"/>
    </source>
</evidence>
<dbReference type="PANTHER" id="PTHR43806:SF11">
    <property type="entry name" value="CEREVISIN-RELATED"/>
    <property type="match status" value="1"/>
</dbReference>
<dbReference type="Gene3D" id="3.40.50.200">
    <property type="entry name" value="Peptidase S8/S53 domain"/>
    <property type="match status" value="1"/>
</dbReference>
<evidence type="ECO:0000256" key="4">
    <source>
        <dbReference type="ARBA" id="ARBA00022825"/>
    </source>
</evidence>
<feature type="active site" description="Charge relay system" evidence="5">
    <location>
        <position position="75"/>
    </location>
</feature>
<organism evidence="9 10">
    <name type="scientific">Streptomyces orinoci</name>
    <name type="common">Streptoverticillium orinoci</name>
    <dbReference type="NCBI Taxonomy" id="67339"/>
    <lineage>
        <taxon>Bacteria</taxon>
        <taxon>Bacillati</taxon>
        <taxon>Actinomycetota</taxon>
        <taxon>Actinomycetes</taxon>
        <taxon>Kitasatosporales</taxon>
        <taxon>Streptomycetaceae</taxon>
        <taxon>Streptomyces</taxon>
    </lineage>
</organism>
<dbReference type="Proteomes" id="UP001552594">
    <property type="component" value="Unassembled WGS sequence"/>
</dbReference>
<keyword evidence="3 5" id="KW-0378">Hydrolase</keyword>
<feature type="active site" description="Charge relay system" evidence="5">
    <location>
        <position position="231"/>
    </location>
</feature>
<feature type="domain" description="Peptidase S8/S53" evidence="8">
    <location>
        <begin position="32"/>
        <end position="280"/>
    </location>
</feature>
<comment type="caution">
    <text evidence="9">The sequence shown here is derived from an EMBL/GenBank/DDBJ whole genome shotgun (WGS) entry which is preliminary data.</text>
</comment>
<accession>A0ABV3K5Q6</accession>
<feature type="compositionally biased region" description="Pro residues" evidence="6">
    <location>
        <begin position="383"/>
        <end position="392"/>
    </location>
</feature>
<comment type="similarity">
    <text evidence="1 5">Belongs to the peptidase S8 family.</text>
</comment>
<evidence type="ECO:0000313" key="10">
    <source>
        <dbReference type="Proteomes" id="UP001552594"/>
    </source>
</evidence>
<dbReference type="InterPro" id="IPR036852">
    <property type="entry name" value="Peptidase_S8/S53_dom_sf"/>
</dbReference>
<feature type="region of interest" description="Disordered" evidence="6">
    <location>
        <begin position="379"/>
        <end position="401"/>
    </location>
</feature>
<reference evidence="9 10" key="1">
    <citation type="submission" date="2024-06" db="EMBL/GenBank/DDBJ databases">
        <title>The Natural Products Discovery Center: Release of the First 8490 Sequenced Strains for Exploring Actinobacteria Biosynthetic Diversity.</title>
        <authorList>
            <person name="Kalkreuter E."/>
            <person name="Kautsar S.A."/>
            <person name="Yang D."/>
            <person name="Bader C.D."/>
            <person name="Teijaro C.N."/>
            <person name="Fluegel L."/>
            <person name="Davis C.M."/>
            <person name="Simpson J.R."/>
            <person name="Lauterbach L."/>
            <person name="Steele A.D."/>
            <person name="Gui C."/>
            <person name="Meng S."/>
            <person name="Li G."/>
            <person name="Viehrig K."/>
            <person name="Ye F."/>
            <person name="Su P."/>
            <person name="Kiefer A.F."/>
            <person name="Nichols A."/>
            <person name="Cepeda A.J."/>
            <person name="Yan W."/>
            <person name="Fan B."/>
            <person name="Jiang Y."/>
            <person name="Adhikari A."/>
            <person name="Zheng C.-J."/>
            <person name="Schuster L."/>
            <person name="Cowan T.M."/>
            <person name="Smanski M.J."/>
            <person name="Chevrette M.G."/>
            <person name="De Carvalho L.P.S."/>
            <person name="Shen B."/>
        </authorList>
    </citation>
    <scope>NUCLEOTIDE SEQUENCE [LARGE SCALE GENOMIC DNA]</scope>
    <source>
        <strain evidence="9 10">NPDC052347</strain>
    </source>
</reference>
<evidence type="ECO:0000256" key="2">
    <source>
        <dbReference type="ARBA" id="ARBA00022670"/>
    </source>
</evidence>
<keyword evidence="7" id="KW-1133">Transmembrane helix</keyword>
<keyword evidence="10" id="KW-1185">Reference proteome</keyword>
<keyword evidence="4 5" id="KW-0720">Serine protease</keyword>
<keyword evidence="2 5" id="KW-0645">Protease</keyword>
<feature type="region of interest" description="Disordered" evidence="6">
    <location>
        <begin position="309"/>
        <end position="346"/>
    </location>
</feature>
<evidence type="ECO:0000313" key="9">
    <source>
        <dbReference type="EMBL" id="MEV5510497.1"/>
    </source>
</evidence>
<gene>
    <name evidence="9" type="ORF">AB0L16_29415</name>
</gene>
<proteinExistence type="inferred from homology"/>
<dbReference type="RefSeq" id="WP_241561507.1">
    <property type="nucleotide sequence ID" value="NZ_JBFAUK010000033.1"/>
</dbReference>
<dbReference type="SUPFAM" id="SSF52743">
    <property type="entry name" value="Subtilisin-like"/>
    <property type="match status" value="1"/>
</dbReference>
<dbReference type="Pfam" id="PF00082">
    <property type="entry name" value="Peptidase_S8"/>
    <property type="match status" value="1"/>
</dbReference>
<evidence type="ECO:0000256" key="5">
    <source>
        <dbReference type="PROSITE-ProRule" id="PRU01240"/>
    </source>
</evidence>
<feature type="compositionally biased region" description="Basic and acidic residues" evidence="6">
    <location>
        <begin position="323"/>
        <end position="335"/>
    </location>
</feature>
<dbReference type="PANTHER" id="PTHR43806">
    <property type="entry name" value="PEPTIDASE S8"/>
    <property type="match status" value="1"/>
</dbReference>
<dbReference type="InterPro" id="IPR050131">
    <property type="entry name" value="Peptidase_S8_subtilisin-like"/>
</dbReference>
<dbReference type="InterPro" id="IPR000209">
    <property type="entry name" value="Peptidase_S8/S53_dom"/>
</dbReference>
<feature type="active site" description="Charge relay system" evidence="5">
    <location>
        <position position="41"/>
    </location>
</feature>
<sequence length="401" mass="41311">MSAASTAMADVRSHEWYLDDMQAEAMWKVSTGKGITVAVLDSGVDATLPELRHQIVGGADLSSHPTGPLKDMEGHGTDMAAIIAGDGSGGGIQGIAPGVKVLPVKFDRIGGEAMARGIRYAVDQHAQVINISMGWPAASTQANDVQQAVNYALQKGSLVFASSGNDGDNGNMASYPAALPGVVSVGAIDRNGDVTKFSTHGPQLALAAYGQDVVGHCKDDRSQYCLAKGTSPASAFASAAAALIWSKHPEWTNNQVLRVMMETAGKPSDGQVPSEYLGYGIVRPRKVLLEGQGDPGPADVNPLPRAQAELHGQSSAGAPATLGKDKGSATHKADVDSAAESASSGSSGHLMTWIGIGSAVAVVIAATTAFLIARRRRATVSQPPHPGAPQIPPMGGAWRDQ</sequence>
<keyword evidence="7" id="KW-0812">Transmembrane</keyword>
<evidence type="ECO:0000256" key="3">
    <source>
        <dbReference type="ARBA" id="ARBA00022801"/>
    </source>
</evidence>
<name>A0ABV3K5Q6_STRON</name>
<feature type="transmembrane region" description="Helical" evidence="7">
    <location>
        <begin position="350"/>
        <end position="373"/>
    </location>
</feature>
<evidence type="ECO:0000259" key="8">
    <source>
        <dbReference type="Pfam" id="PF00082"/>
    </source>
</evidence>
<dbReference type="InterPro" id="IPR015500">
    <property type="entry name" value="Peptidase_S8_subtilisin-rel"/>
</dbReference>
<dbReference type="PROSITE" id="PS51892">
    <property type="entry name" value="SUBTILASE"/>
    <property type="match status" value="1"/>
</dbReference>
<keyword evidence="7" id="KW-0472">Membrane</keyword>
<evidence type="ECO:0000256" key="6">
    <source>
        <dbReference type="SAM" id="MobiDB-lite"/>
    </source>
</evidence>